<sequence length="97" mass="11634">MTEEQLNALELELEDELQLFLDSNNQEHMRIKNRLKRHLKNGAFYLISKIGQFDIAENLTAREYVINYARYSYYGVLDEFHQNYQGDLRGLQIENFE</sequence>
<dbReference type="RefSeq" id="WP_152804879.1">
    <property type="nucleotide sequence ID" value="NZ_WHNX01000018.1"/>
</dbReference>
<dbReference type="Proteomes" id="UP000440004">
    <property type="component" value="Unassembled WGS sequence"/>
</dbReference>
<gene>
    <name evidence="1" type="ORF">GC105_11455</name>
</gene>
<comment type="caution">
    <text evidence="1">The sequence shown here is derived from an EMBL/GenBank/DDBJ whole genome shotgun (WGS) entry which is preliminary data.</text>
</comment>
<dbReference type="AlphaFoldDB" id="A0A6A7KAM3"/>
<proteinExistence type="predicted"/>
<organism evidence="1 2">
    <name type="scientific">Alkalibaculum sporogenes</name>
    <dbReference type="NCBI Taxonomy" id="2655001"/>
    <lineage>
        <taxon>Bacteria</taxon>
        <taxon>Bacillati</taxon>
        <taxon>Bacillota</taxon>
        <taxon>Clostridia</taxon>
        <taxon>Eubacteriales</taxon>
        <taxon>Eubacteriaceae</taxon>
        <taxon>Alkalibaculum</taxon>
    </lineage>
</organism>
<evidence type="ECO:0000313" key="1">
    <source>
        <dbReference type="EMBL" id="MPW26405.1"/>
    </source>
</evidence>
<name>A0A6A7KAM3_9FIRM</name>
<keyword evidence="2" id="KW-1185">Reference proteome</keyword>
<evidence type="ECO:0000313" key="2">
    <source>
        <dbReference type="Proteomes" id="UP000440004"/>
    </source>
</evidence>
<dbReference type="EMBL" id="WHNX01000018">
    <property type="protein sequence ID" value="MPW26405.1"/>
    <property type="molecule type" value="Genomic_DNA"/>
</dbReference>
<reference evidence="1 2" key="1">
    <citation type="submission" date="2019-10" db="EMBL/GenBank/DDBJ databases">
        <title>Alkalibaculum tamaniensis sp.nov., a new alkaliphilic acetogen, isolated on methoxylated aromatics from a mud volcano.</title>
        <authorList>
            <person name="Khomyakova M.A."/>
            <person name="Merkel A.Y."/>
            <person name="Bonch-Osmolovskaya E.A."/>
            <person name="Slobodkin A.I."/>
        </authorList>
    </citation>
    <scope>NUCLEOTIDE SEQUENCE [LARGE SCALE GENOMIC DNA]</scope>
    <source>
        <strain evidence="1 2">M08DMB</strain>
    </source>
</reference>
<accession>A0A6A7KAM3</accession>
<protein>
    <submittedName>
        <fullName evidence="1">Uncharacterized protein</fullName>
    </submittedName>
</protein>